<dbReference type="InterPro" id="IPR036250">
    <property type="entry name" value="AcylCo_DH-like_C"/>
</dbReference>
<dbReference type="EMBL" id="CADCSZ010000179">
    <property type="protein sequence ID" value="CAA9264089.1"/>
    <property type="molecule type" value="Genomic_DNA"/>
</dbReference>
<name>A0A6J4IWH0_9ACTN</name>
<dbReference type="SUPFAM" id="SSF47203">
    <property type="entry name" value="Acyl-CoA dehydrogenase C-terminal domain-like"/>
    <property type="match status" value="1"/>
</dbReference>
<dbReference type="Gene3D" id="1.10.540.10">
    <property type="entry name" value="Acyl-CoA dehydrogenase/oxidase, N-terminal domain"/>
    <property type="match status" value="1"/>
</dbReference>
<dbReference type="GO" id="GO:0050660">
    <property type="term" value="F:flavin adenine dinucleotide binding"/>
    <property type="evidence" value="ECO:0007669"/>
    <property type="project" value="InterPro"/>
</dbReference>
<dbReference type="SUPFAM" id="SSF56645">
    <property type="entry name" value="Acyl-CoA dehydrogenase NM domain-like"/>
    <property type="match status" value="1"/>
</dbReference>
<dbReference type="Gene3D" id="1.20.140.10">
    <property type="entry name" value="Butyryl-CoA Dehydrogenase, subunit A, domain 3"/>
    <property type="match status" value="1"/>
</dbReference>
<gene>
    <name evidence="2" type="ORF">AVDCRST_MAG76-2943</name>
</gene>
<accession>A0A6J4IWH0</accession>
<dbReference type="Gene3D" id="2.40.110.10">
    <property type="entry name" value="Butyryl-CoA Dehydrogenase, subunit A, domain 2"/>
    <property type="match status" value="1"/>
</dbReference>
<dbReference type="PANTHER" id="PTHR43884">
    <property type="entry name" value="ACYL-COA DEHYDROGENASE"/>
    <property type="match status" value="1"/>
</dbReference>
<dbReference type="Pfam" id="PF02771">
    <property type="entry name" value="Acyl-CoA_dh_N"/>
    <property type="match status" value="1"/>
</dbReference>
<dbReference type="PIRSF" id="PIRSF016578">
    <property type="entry name" value="HsaA"/>
    <property type="match status" value="1"/>
</dbReference>
<dbReference type="InterPro" id="IPR009100">
    <property type="entry name" value="AcylCoA_DH/oxidase_NM_dom_sf"/>
</dbReference>
<dbReference type="AlphaFoldDB" id="A0A6J4IWH0"/>
<dbReference type="PANTHER" id="PTHR43884:SF12">
    <property type="entry name" value="ISOVALERYL-COA DEHYDROGENASE, MITOCHONDRIAL-RELATED"/>
    <property type="match status" value="1"/>
</dbReference>
<reference evidence="2" key="1">
    <citation type="submission" date="2020-02" db="EMBL/GenBank/DDBJ databases">
        <authorList>
            <person name="Meier V. D."/>
        </authorList>
    </citation>
    <scope>NUCLEOTIDE SEQUENCE</scope>
    <source>
        <strain evidence="2">AVDCRST_MAG76</strain>
    </source>
</reference>
<proteinExistence type="predicted"/>
<dbReference type="InterPro" id="IPR037069">
    <property type="entry name" value="AcylCoA_DH/ox_N_sf"/>
</dbReference>
<feature type="domain" description="Acyl-CoA dehydrogenase/oxidase N-terminal" evidence="1">
    <location>
        <begin position="14"/>
        <end position="115"/>
    </location>
</feature>
<dbReference type="InterPro" id="IPR013786">
    <property type="entry name" value="AcylCoA_DH/ox_N"/>
</dbReference>
<organism evidence="2">
    <name type="scientific">uncultured Acidimicrobiales bacterium</name>
    <dbReference type="NCBI Taxonomy" id="310071"/>
    <lineage>
        <taxon>Bacteria</taxon>
        <taxon>Bacillati</taxon>
        <taxon>Actinomycetota</taxon>
        <taxon>Acidimicrobiia</taxon>
        <taxon>Acidimicrobiales</taxon>
        <taxon>environmental samples</taxon>
    </lineage>
</organism>
<dbReference type="InterPro" id="IPR046373">
    <property type="entry name" value="Acyl-CoA_Oxase/DH_mid-dom_sf"/>
</dbReference>
<protein>
    <recommendedName>
        <fullName evidence="1">Acyl-CoA dehydrogenase/oxidase N-terminal domain-containing protein</fullName>
    </recommendedName>
</protein>
<evidence type="ECO:0000313" key="2">
    <source>
        <dbReference type="EMBL" id="CAA9264089.1"/>
    </source>
</evidence>
<dbReference type="GO" id="GO:0003995">
    <property type="term" value="F:acyl-CoA dehydrogenase activity"/>
    <property type="evidence" value="ECO:0007669"/>
    <property type="project" value="TreeGrafter"/>
</dbReference>
<evidence type="ECO:0000259" key="1">
    <source>
        <dbReference type="Pfam" id="PF02771"/>
    </source>
</evidence>
<sequence length="359" mass="37568">MAGLTPTVAAVGEVLERVRDVAERVLFPSAQETDRAERLPGGHLEALAAAGAFSIVGSGQPLEPVERRQVHRILGGACGATYFVWAQHEGPVRLLAACENEALRERWLDRLLAGEVVGGTAFAHLRRPGPPMVRAEPDGSGWRLHGEAPWATGWGMAGVYSVAATTPSGAVLWVLLPAERLTPTRPLELAVLQATATVRLRFEATAVTADDVMLELDRSFWDLLDDSIGNRANPAVQGLTLRAVDLLEATGAAGAELSGVLRQALDPVIADNEALADAADAGEVDVPAMAAARAQAIDLAQRATLALLAAVGGRGLELGHPAQRLVRESAFYAIQAQTSQGRAATLALARQGLASPPAG</sequence>